<evidence type="ECO:0000313" key="3">
    <source>
        <dbReference type="Proteomes" id="UP000553632"/>
    </source>
</evidence>
<comment type="caution">
    <text evidence="2">The sequence shown here is derived from an EMBL/GenBank/DDBJ whole genome shotgun (WGS) entry which is preliminary data.</text>
</comment>
<dbReference type="EMBL" id="JABANO010000258">
    <property type="protein sequence ID" value="KAF4759386.1"/>
    <property type="molecule type" value="Genomic_DNA"/>
</dbReference>
<accession>A0A7J6UQW4</accession>
<sequence>SIDGVVVVAVVAASPQTYYIWCLSIVSPLPLADPAIIQLASIYRFTVLLLEAMAQGALKDGLPLESPNDRGTHILVDVTKRLGTGVVLLRTRSFYVMSQESPNEDPELAEAIRLSLIDSEAEQTKRDAEDAGLQETLRLSMGNEAGPRRETEPLAQPDVEERYPTAEEYA</sequence>
<reference evidence="2 3" key="1">
    <citation type="submission" date="2020-04" db="EMBL/GenBank/DDBJ databases">
        <title>Perkinsus olseni comparative genomics.</title>
        <authorList>
            <person name="Bogema D.R."/>
        </authorList>
    </citation>
    <scope>NUCLEOTIDE SEQUENCE [LARGE SCALE GENOMIC DNA]</scope>
    <source>
        <strain evidence="2 3">ATCC PRA-207</strain>
    </source>
</reference>
<feature type="compositionally biased region" description="Basic and acidic residues" evidence="1">
    <location>
        <begin position="159"/>
        <end position="170"/>
    </location>
</feature>
<name>A0A7J6UQW4_PEROL</name>
<gene>
    <name evidence="2" type="ORF">FOZ63_012145</name>
</gene>
<dbReference type="PROSITE" id="PS50330">
    <property type="entry name" value="UIM"/>
    <property type="match status" value="1"/>
</dbReference>
<feature type="non-terminal residue" evidence="2">
    <location>
        <position position="170"/>
    </location>
</feature>
<dbReference type="AlphaFoldDB" id="A0A7J6UQW4"/>
<organism evidence="2 3">
    <name type="scientific">Perkinsus olseni</name>
    <name type="common">Perkinsus atlanticus</name>
    <dbReference type="NCBI Taxonomy" id="32597"/>
    <lineage>
        <taxon>Eukaryota</taxon>
        <taxon>Sar</taxon>
        <taxon>Alveolata</taxon>
        <taxon>Perkinsozoa</taxon>
        <taxon>Perkinsea</taxon>
        <taxon>Perkinsida</taxon>
        <taxon>Perkinsidae</taxon>
        <taxon>Perkinsus</taxon>
    </lineage>
</organism>
<evidence type="ECO:0000313" key="2">
    <source>
        <dbReference type="EMBL" id="KAF4759386.1"/>
    </source>
</evidence>
<keyword evidence="3" id="KW-1185">Reference proteome</keyword>
<evidence type="ECO:0000256" key="1">
    <source>
        <dbReference type="SAM" id="MobiDB-lite"/>
    </source>
</evidence>
<dbReference type="Proteomes" id="UP000553632">
    <property type="component" value="Unassembled WGS sequence"/>
</dbReference>
<protein>
    <submittedName>
        <fullName evidence="2">Uncharacterized protein</fullName>
    </submittedName>
</protein>
<feature type="region of interest" description="Disordered" evidence="1">
    <location>
        <begin position="120"/>
        <end position="170"/>
    </location>
</feature>
<proteinExistence type="predicted"/>
<feature type="non-terminal residue" evidence="2">
    <location>
        <position position="1"/>
    </location>
</feature>
<dbReference type="InterPro" id="IPR003903">
    <property type="entry name" value="UIM_dom"/>
</dbReference>